<feature type="domain" description="HTH hxlR-type" evidence="1">
    <location>
        <begin position="1"/>
        <end position="60"/>
    </location>
</feature>
<dbReference type="eggNOG" id="COG1733">
    <property type="taxonomic scope" value="Bacteria"/>
</dbReference>
<dbReference type="EMBL" id="CP001650">
    <property type="protein sequence ID" value="ADF54271.1"/>
    <property type="molecule type" value="Genomic_DNA"/>
</dbReference>
<dbReference type="AlphaFoldDB" id="D5B9F8"/>
<gene>
    <name evidence="2" type="ordered locus">ZPR_3967</name>
</gene>
<name>D5B9F8_ZUNPS</name>
<accession>D5B9F8</accession>
<dbReference type="InterPro" id="IPR036390">
    <property type="entry name" value="WH_DNA-bd_sf"/>
</dbReference>
<evidence type="ECO:0000259" key="1">
    <source>
        <dbReference type="PROSITE" id="PS51118"/>
    </source>
</evidence>
<dbReference type="PROSITE" id="PS51118">
    <property type="entry name" value="HTH_HXLR"/>
    <property type="match status" value="1"/>
</dbReference>
<dbReference type="InterPro" id="IPR036388">
    <property type="entry name" value="WH-like_DNA-bd_sf"/>
</dbReference>
<keyword evidence="3" id="KW-1185">Reference proteome</keyword>
<evidence type="ECO:0000313" key="2">
    <source>
        <dbReference type="EMBL" id="ADF54271.1"/>
    </source>
</evidence>
<dbReference type="STRING" id="655815.ZPR_3967"/>
<dbReference type="InterPro" id="IPR002577">
    <property type="entry name" value="HTH_HxlR"/>
</dbReference>
<organism evidence="2 3">
    <name type="scientific">Zunongwangia profunda (strain DSM 18752 / CCTCC AB 206139 / SM-A87)</name>
    <name type="common">Wangia profunda</name>
    <dbReference type="NCBI Taxonomy" id="655815"/>
    <lineage>
        <taxon>Bacteria</taxon>
        <taxon>Pseudomonadati</taxon>
        <taxon>Bacteroidota</taxon>
        <taxon>Flavobacteriia</taxon>
        <taxon>Flavobacteriales</taxon>
        <taxon>Flavobacteriaceae</taxon>
        <taxon>Zunongwangia</taxon>
    </lineage>
</organism>
<proteinExistence type="predicted"/>
<dbReference type="RefSeq" id="WP_013073355.1">
    <property type="nucleotide sequence ID" value="NC_014041.1"/>
</dbReference>
<dbReference type="Proteomes" id="UP000001654">
    <property type="component" value="Chromosome"/>
</dbReference>
<evidence type="ECO:0000313" key="3">
    <source>
        <dbReference type="Proteomes" id="UP000001654"/>
    </source>
</evidence>
<dbReference type="Gene3D" id="1.10.10.10">
    <property type="entry name" value="Winged helix-like DNA-binding domain superfamily/Winged helix DNA-binding domain"/>
    <property type="match status" value="1"/>
</dbReference>
<dbReference type="Pfam" id="PF01638">
    <property type="entry name" value="HxlR"/>
    <property type="match status" value="1"/>
</dbReference>
<sequence length="60" mass="7158">MRKNRKNAYVRTKKLEENRVLTRKIYAEVPPCVEYELTHIGYQLKPVINELETGLKNIKK</sequence>
<dbReference type="HOGENOM" id="CLU_2940988_0_0_10"/>
<dbReference type="SUPFAM" id="SSF46785">
    <property type="entry name" value="Winged helix' DNA-binding domain"/>
    <property type="match status" value="1"/>
</dbReference>
<dbReference type="KEGG" id="zpr:ZPR_3967"/>
<protein>
    <submittedName>
        <fullName evidence="2">Transcriptional regulator</fullName>
    </submittedName>
</protein>
<reference evidence="2 3" key="1">
    <citation type="journal article" date="2010" name="BMC Genomics">
        <title>The complete genome of Zunongwangia profunda SM-A87 reveals its adaptation to the deep-sea environment and ecological role in sedimentary organic nitrogen degradation.</title>
        <authorList>
            <person name="Qin Q.L."/>
            <person name="Zhang X.Y."/>
            <person name="Wang X.M."/>
            <person name="Liu G.M."/>
            <person name="Chen X.L."/>
            <person name="Xie B.B."/>
            <person name="Dang H.Y."/>
            <person name="Zhou B.C."/>
            <person name="Yu J."/>
            <person name="Zhang Y.Z."/>
        </authorList>
    </citation>
    <scope>NUCLEOTIDE SEQUENCE [LARGE SCALE GENOMIC DNA]</scope>
    <source>
        <strain evidence="3">DSM 18752 / CCTCC AB 206139 / SM-A87</strain>
    </source>
</reference>